<dbReference type="STRING" id="1475481.GCA_000953855_02693"/>
<dbReference type="InterPro" id="IPR000835">
    <property type="entry name" value="HTH_MarR-typ"/>
</dbReference>
<dbReference type="PANTHER" id="PTHR33164">
    <property type="entry name" value="TRANSCRIPTIONAL REGULATOR, MARR FAMILY"/>
    <property type="match status" value="1"/>
</dbReference>
<reference evidence="5" key="1">
    <citation type="submission" date="2015-03" db="EMBL/GenBank/DDBJ databases">
        <title>Draft genome sequence of Mizugakiibacter sediminis skMP5.</title>
        <authorList>
            <person name="Watanabe T."/>
            <person name="Kojima H."/>
            <person name="Fukui M."/>
        </authorList>
    </citation>
    <scope>NUCLEOTIDE SEQUENCE</scope>
    <source>
        <strain evidence="5">SkMP5</strain>
    </source>
</reference>
<dbReference type="GO" id="GO:0003700">
    <property type="term" value="F:DNA-binding transcription factor activity"/>
    <property type="evidence" value="ECO:0007669"/>
    <property type="project" value="InterPro"/>
</dbReference>
<evidence type="ECO:0000313" key="5">
    <source>
        <dbReference type="EMBL" id="GAN44252.1"/>
    </source>
</evidence>
<dbReference type="HOGENOM" id="CLU_083287_17_0_6"/>
<dbReference type="SUPFAM" id="SSF46785">
    <property type="entry name" value="Winged helix' DNA-binding domain"/>
    <property type="match status" value="1"/>
</dbReference>
<evidence type="ECO:0000259" key="4">
    <source>
        <dbReference type="PROSITE" id="PS50995"/>
    </source>
</evidence>
<keyword evidence="3" id="KW-0804">Transcription</keyword>
<keyword evidence="7" id="KW-1185">Reference proteome</keyword>
<dbReference type="PROSITE" id="PS01117">
    <property type="entry name" value="HTH_MARR_1"/>
    <property type="match status" value="1"/>
</dbReference>
<dbReference type="EMBL" id="DF970255">
    <property type="protein sequence ID" value="GAP67321.1"/>
    <property type="molecule type" value="Genomic_DNA"/>
</dbReference>
<accession>A0A0K8QRN6</accession>
<dbReference type="SMART" id="SM00347">
    <property type="entry name" value="HTH_MARR"/>
    <property type="match status" value="1"/>
</dbReference>
<dbReference type="PANTHER" id="PTHR33164:SF101">
    <property type="entry name" value="TRANSCRIPTIONAL REPRESSOR MPRA"/>
    <property type="match status" value="1"/>
</dbReference>
<dbReference type="InterPro" id="IPR036390">
    <property type="entry name" value="WH_DNA-bd_sf"/>
</dbReference>
<evidence type="ECO:0000313" key="7">
    <source>
        <dbReference type="Proteomes" id="UP000253740"/>
    </source>
</evidence>
<organism evidence="6">
    <name type="scientific">Mizugakiibacter sediminis</name>
    <dbReference type="NCBI Taxonomy" id="1475481"/>
    <lineage>
        <taxon>Bacteria</taxon>
        <taxon>Pseudomonadati</taxon>
        <taxon>Pseudomonadota</taxon>
        <taxon>Gammaproteobacteria</taxon>
        <taxon>Lysobacterales</taxon>
        <taxon>Rhodanobacteraceae</taxon>
        <taxon>Mizugakiibacter</taxon>
    </lineage>
</organism>
<dbReference type="PRINTS" id="PR00598">
    <property type="entry name" value="HTHMARR"/>
</dbReference>
<keyword evidence="1" id="KW-0805">Transcription regulation</keyword>
<feature type="domain" description="HTH marR-type" evidence="4">
    <location>
        <begin position="33"/>
        <end position="167"/>
    </location>
</feature>
<keyword evidence="2" id="KW-0238">DNA-binding</keyword>
<protein>
    <submittedName>
        <fullName evidence="6">MarR family transcriptional regulator</fullName>
    </submittedName>
</protein>
<dbReference type="GO" id="GO:0003677">
    <property type="term" value="F:DNA binding"/>
    <property type="evidence" value="ECO:0007669"/>
    <property type="project" value="UniProtKB-KW"/>
</dbReference>
<evidence type="ECO:0000256" key="1">
    <source>
        <dbReference type="ARBA" id="ARBA00023015"/>
    </source>
</evidence>
<sequence>MTGHDRPLTARVEALREGVRRVNAKLPDLPAREVVLMRMLCLLGWEFTTNLDRRLRKHGLNDTDFRTLMVLFSSPDGMAHPSDLCHLVTLSRTNMTRIGDVLVARGLVTRTPSLEDRRRIVMRITAKGEALVRKLVPPLYPVLTALFADFGVREKRQLEALLLRLAAAFDAVDFRKES</sequence>
<proteinExistence type="predicted"/>
<dbReference type="Proteomes" id="UP000253740">
    <property type="component" value="Unassembled WGS sequence"/>
</dbReference>
<dbReference type="Gene3D" id="1.10.10.10">
    <property type="entry name" value="Winged helix-like DNA-binding domain superfamily/Winged helix DNA-binding domain"/>
    <property type="match status" value="1"/>
</dbReference>
<evidence type="ECO:0000313" key="6">
    <source>
        <dbReference type="EMBL" id="GAP67321.1"/>
    </source>
</evidence>
<dbReference type="AlphaFoldDB" id="A0A0K8QRN6"/>
<dbReference type="GO" id="GO:0006950">
    <property type="term" value="P:response to stress"/>
    <property type="evidence" value="ECO:0007669"/>
    <property type="project" value="TreeGrafter"/>
</dbReference>
<dbReference type="InterPro" id="IPR036388">
    <property type="entry name" value="WH-like_DNA-bd_sf"/>
</dbReference>
<dbReference type="Pfam" id="PF12802">
    <property type="entry name" value="MarR_2"/>
    <property type="match status" value="1"/>
</dbReference>
<dbReference type="InterPro" id="IPR039422">
    <property type="entry name" value="MarR/SlyA-like"/>
</dbReference>
<evidence type="ECO:0000256" key="2">
    <source>
        <dbReference type="ARBA" id="ARBA00023125"/>
    </source>
</evidence>
<name>A0A0K8QRN6_9GAMM</name>
<evidence type="ECO:0000256" key="3">
    <source>
        <dbReference type="ARBA" id="ARBA00023163"/>
    </source>
</evidence>
<dbReference type="InterPro" id="IPR023187">
    <property type="entry name" value="Tscrpt_reg_MarR-type_CS"/>
</dbReference>
<dbReference type="RefSeq" id="WP_062537871.1">
    <property type="nucleotide sequence ID" value="NZ_DF970255.1"/>
</dbReference>
<dbReference type="OrthoDB" id="5947517at2"/>
<dbReference type="PROSITE" id="PS50995">
    <property type="entry name" value="HTH_MARR_2"/>
    <property type="match status" value="1"/>
</dbReference>
<dbReference type="EMBL" id="DF952378">
    <property type="protein sequence ID" value="GAN44252.1"/>
    <property type="molecule type" value="Genomic_DNA"/>
</dbReference>
<gene>
    <name evidence="5" type="ORF">MBSD_0776</name>
    <name evidence="6" type="ORF">MBSD_n2642</name>
</gene>
<reference evidence="6" key="2">
    <citation type="submission" date="2015-08" db="EMBL/GenBank/DDBJ databases">
        <title>Complete DNA Sequence of Pseudomonas syringae pv. actinidiae, the Causal Agent of Kiwifruit Canker Disease.</title>
        <authorList>
            <person name="Rikkerink E.H.A."/>
            <person name="Fineran P.C."/>
        </authorList>
    </citation>
    <scope>NUCLEOTIDE SEQUENCE</scope>
    <source>
        <strain evidence="6">SkMP5</strain>
    </source>
</reference>